<accession>A0AAD9CUB0</accession>
<evidence type="ECO:0000256" key="3">
    <source>
        <dbReference type="ARBA" id="ARBA00009731"/>
    </source>
</evidence>
<evidence type="ECO:0000256" key="7">
    <source>
        <dbReference type="ARBA" id="ARBA00022824"/>
    </source>
</evidence>
<dbReference type="GO" id="GO:0006488">
    <property type="term" value="P:dolichol-linked oligosaccharide biosynthetic process"/>
    <property type="evidence" value="ECO:0007669"/>
    <property type="project" value="InterPro"/>
</dbReference>
<dbReference type="InterPro" id="IPR013969">
    <property type="entry name" value="Oligosacch_biosynth_Alg14"/>
</dbReference>
<dbReference type="GO" id="GO:0043541">
    <property type="term" value="C:UDP-N-acetylglucosamine transferase complex"/>
    <property type="evidence" value="ECO:0007669"/>
    <property type="project" value="TreeGrafter"/>
</dbReference>
<evidence type="ECO:0000256" key="11">
    <source>
        <dbReference type="RuleBase" id="RU362127"/>
    </source>
</evidence>
<evidence type="ECO:0000256" key="8">
    <source>
        <dbReference type="ARBA" id="ARBA00022989"/>
    </source>
</evidence>
<organism evidence="12 13">
    <name type="scientific">Papiliotrema laurentii</name>
    <name type="common">Cryptococcus laurentii</name>
    <dbReference type="NCBI Taxonomy" id="5418"/>
    <lineage>
        <taxon>Eukaryota</taxon>
        <taxon>Fungi</taxon>
        <taxon>Dikarya</taxon>
        <taxon>Basidiomycota</taxon>
        <taxon>Agaricomycotina</taxon>
        <taxon>Tremellomycetes</taxon>
        <taxon>Tremellales</taxon>
        <taxon>Rhynchogastremaceae</taxon>
        <taxon>Papiliotrema</taxon>
    </lineage>
</organism>
<reference evidence="12" key="1">
    <citation type="submission" date="2023-02" db="EMBL/GenBank/DDBJ databases">
        <title>Identification and recombinant expression of a fungal hydrolase from Papiliotrema laurentii that hydrolyzes apple cutin and clears colloidal polyester polyurethane.</title>
        <authorList>
            <consortium name="DOE Joint Genome Institute"/>
            <person name="Roman V.A."/>
            <person name="Bojanowski C."/>
            <person name="Crable B.R."/>
            <person name="Wagner D.N."/>
            <person name="Hung C.S."/>
            <person name="Nadeau L.J."/>
            <person name="Schratz L."/>
            <person name="Haridas S."/>
            <person name="Pangilinan J."/>
            <person name="Lipzen A."/>
            <person name="Na H."/>
            <person name="Yan M."/>
            <person name="Ng V."/>
            <person name="Grigoriev I.V."/>
            <person name="Spatafora J.W."/>
            <person name="Barlow D."/>
            <person name="Biffinger J."/>
            <person name="Kelley-Loughnane N."/>
            <person name="Varaljay V.A."/>
            <person name="Crookes-Goodson W.J."/>
        </authorList>
    </citation>
    <scope>NUCLEOTIDE SEQUENCE</scope>
    <source>
        <strain evidence="12">5307AH</strain>
    </source>
</reference>
<dbReference type="GO" id="GO:0004577">
    <property type="term" value="F:N-acetylglucosaminyldiphosphodolichol N-acetylglucosaminyltransferase activity"/>
    <property type="evidence" value="ECO:0007669"/>
    <property type="project" value="TreeGrafter"/>
</dbReference>
<comment type="caution">
    <text evidence="12">The sequence shown here is derived from an EMBL/GenBank/DDBJ whole genome shotgun (WGS) entry which is preliminary data.</text>
</comment>
<gene>
    <name evidence="11" type="primary">ALG14</name>
    <name evidence="12" type="ORF">DB88DRAFT_497064</name>
</gene>
<evidence type="ECO:0000256" key="2">
    <source>
        <dbReference type="ARBA" id="ARBA00004590"/>
    </source>
</evidence>
<keyword evidence="8" id="KW-1133">Transmembrane helix</keyword>
<keyword evidence="9" id="KW-0472">Membrane</keyword>
<dbReference type="Gene3D" id="3.40.50.2000">
    <property type="entry name" value="Glycogen Phosphorylase B"/>
    <property type="match status" value="1"/>
</dbReference>
<evidence type="ECO:0000256" key="4">
    <source>
        <dbReference type="ARBA" id="ARBA00011335"/>
    </source>
</evidence>
<comment type="function">
    <text evidence="11">Involved in protein N-glycosylation. Essential for the second step of the dolichol-linked oligosaccharide pathway. Anchors the catalytic subunit ALG13 to the ER.</text>
</comment>
<comment type="subcellular location">
    <subcellularLocation>
        <location evidence="1 11">Endoplasmic reticulum membrane</location>
        <topology evidence="1 11">Single-pass membrane protein</topology>
    </subcellularLocation>
    <subcellularLocation>
        <location evidence="2">Nucleus membrane</location>
        <topology evidence="2">Single-pass membrane protein</topology>
    </subcellularLocation>
</comment>
<evidence type="ECO:0000313" key="13">
    <source>
        <dbReference type="Proteomes" id="UP001182556"/>
    </source>
</evidence>
<keyword evidence="13" id="KW-1185">Reference proteome</keyword>
<comment type="similarity">
    <text evidence="3 11">Belongs to the ALG14 family.</text>
</comment>
<comment type="subunit">
    <text evidence="4 11">Heterodimer with ALG13 to form a functional enzyme.</text>
</comment>
<dbReference type="PANTHER" id="PTHR12154">
    <property type="entry name" value="GLYCOSYL TRANSFERASE-RELATED"/>
    <property type="match status" value="1"/>
</dbReference>
<dbReference type="AlphaFoldDB" id="A0AAD9CUB0"/>
<sequence length="139" mass="15102">MDGGIEAGGADSQNWDILLLPRARRVGQPLLSTCLSTAHTLLAAVHHLFLLPLVHAPSSPYCDVLLVNGPGTCVVVVLVSWIRRVLGLSHSRIIYVESWARVKSLSLSAKLLRPFVDSFVVQWPEAAGGGRAEYHGWLV</sequence>
<evidence type="ECO:0000256" key="9">
    <source>
        <dbReference type="ARBA" id="ARBA00023136"/>
    </source>
</evidence>
<name>A0AAD9CUB0_PAPLA</name>
<keyword evidence="7 11" id="KW-0256">Endoplasmic reticulum</keyword>
<keyword evidence="6" id="KW-0812">Transmembrane</keyword>
<dbReference type="Proteomes" id="UP001182556">
    <property type="component" value="Unassembled WGS sequence"/>
</dbReference>
<protein>
    <recommendedName>
        <fullName evidence="5 11">UDP-N-acetylglucosamine transferase subunit ALG14</fullName>
    </recommendedName>
    <alternativeName>
        <fullName evidence="10 11">Asparagine-linked glycosylation protein 14</fullName>
    </alternativeName>
</protein>
<dbReference type="PANTHER" id="PTHR12154:SF4">
    <property type="entry name" value="UDP-N-ACETYLGLUCOSAMINE TRANSFERASE SUBUNIT ALG14 HOMOLOG"/>
    <property type="match status" value="1"/>
</dbReference>
<proteinExistence type="inferred from homology"/>
<dbReference type="Pfam" id="PF08660">
    <property type="entry name" value="Alg14"/>
    <property type="match status" value="1"/>
</dbReference>
<evidence type="ECO:0000256" key="6">
    <source>
        <dbReference type="ARBA" id="ARBA00022692"/>
    </source>
</evidence>
<evidence type="ECO:0000256" key="1">
    <source>
        <dbReference type="ARBA" id="ARBA00004389"/>
    </source>
</evidence>
<evidence type="ECO:0000256" key="10">
    <source>
        <dbReference type="ARBA" id="ARBA00032062"/>
    </source>
</evidence>
<evidence type="ECO:0000313" key="12">
    <source>
        <dbReference type="EMBL" id="KAK1922081.1"/>
    </source>
</evidence>
<evidence type="ECO:0000256" key="5">
    <source>
        <dbReference type="ARBA" id="ARBA00017467"/>
    </source>
</evidence>
<dbReference type="EMBL" id="JAODAN010000009">
    <property type="protein sequence ID" value="KAK1922081.1"/>
    <property type="molecule type" value="Genomic_DNA"/>
</dbReference>
<dbReference type="GO" id="GO:0031965">
    <property type="term" value="C:nuclear membrane"/>
    <property type="evidence" value="ECO:0007669"/>
    <property type="project" value="UniProtKB-SubCell"/>
</dbReference>